<dbReference type="GO" id="GO:0019808">
    <property type="term" value="F:polyamine binding"/>
    <property type="evidence" value="ECO:0007669"/>
    <property type="project" value="InterPro"/>
</dbReference>
<protein>
    <submittedName>
        <fullName evidence="5">Spermidine/putrescine transport system substrate-binding protein</fullName>
    </submittedName>
</protein>
<dbReference type="InterPro" id="IPR001188">
    <property type="entry name" value="Sperm_putr-bd"/>
</dbReference>
<dbReference type="InterPro" id="IPR006059">
    <property type="entry name" value="SBP"/>
</dbReference>
<sequence>MSQFDPAFLRGLTRPRLPRSSAGGPARRDVLRLMGAAGAGIALSACGVKGQGGKEKVSRSDVEKYWAGKAGNGRLNWANWPGYMQDDRETIKAFEKETGVKVTYKEVIQEMGPWFGKIQAPLAAGQSIGFDLMVMTNGIQLEQCRQLGYLAPLDQSKLPNFQANAGPSFRNPSYDPGNVFTVPYESGVTGIAYNTKYVKEEITSIAQLFDPKYKGKVGMMGDSQELGNFGMFLLGIDPEKSTKADWEKAAAKLREQRDKGIVRKYYTQDYVDAVSKGDVWITMAWSGDVYSLTSPDVKFVVPGEGGTIWTDNLCVPRTAENPVDALTLMNWLYVPENNAPLTEFINYMPPIPATQKLLAQKAEQAGGADKKDLTRLSTSPLVFPSQADLARLRYYRRLTQAEETEYQKIFEPISKGS</sequence>
<evidence type="ECO:0000313" key="5">
    <source>
        <dbReference type="EMBL" id="SNR75278.1"/>
    </source>
</evidence>
<gene>
    <name evidence="5" type="ORF">SAMN06265355_106277</name>
</gene>
<keyword evidence="6" id="KW-1185">Reference proteome</keyword>
<keyword evidence="4" id="KW-0574">Periplasm</keyword>
<evidence type="ECO:0000256" key="1">
    <source>
        <dbReference type="ARBA" id="ARBA00004418"/>
    </source>
</evidence>
<accession>A0A238YX22</accession>
<keyword evidence="2" id="KW-0813">Transport</keyword>
<comment type="subcellular location">
    <subcellularLocation>
        <location evidence="1">Periplasm</location>
    </subcellularLocation>
</comment>
<name>A0A238YX22_9ACTN</name>
<proteinExistence type="predicted"/>
<dbReference type="PANTHER" id="PTHR30222">
    <property type="entry name" value="SPERMIDINE/PUTRESCINE-BINDING PERIPLASMIC PROTEIN"/>
    <property type="match status" value="1"/>
</dbReference>
<reference evidence="6" key="1">
    <citation type="submission" date="2017-06" db="EMBL/GenBank/DDBJ databases">
        <authorList>
            <person name="Varghese N."/>
            <person name="Submissions S."/>
        </authorList>
    </citation>
    <scope>NUCLEOTIDE SEQUENCE [LARGE SCALE GENOMIC DNA]</scope>
    <source>
        <strain evidence="6">DSM 44485</strain>
    </source>
</reference>
<dbReference type="Proteomes" id="UP000198420">
    <property type="component" value="Unassembled WGS sequence"/>
</dbReference>
<dbReference type="CDD" id="cd13590">
    <property type="entry name" value="PBP2_PotD_PotF_like"/>
    <property type="match status" value="1"/>
</dbReference>
<keyword evidence="3" id="KW-0732">Signal</keyword>
<dbReference type="GO" id="GO:0042597">
    <property type="term" value="C:periplasmic space"/>
    <property type="evidence" value="ECO:0007669"/>
    <property type="project" value="UniProtKB-SubCell"/>
</dbReference>
<evidence type="ECO:0000256" key="2">
    <source>
        <dbReference type="ARBA" id="ARBA00022448"/>
    </source>
</evidence>
<dbReference type="AlphaFoldDB" id="A0A238YX22"/>
<evidence type="ECO:0000256" key="3">
    <source>
        <dbReference type="ARBA" id="ARBA00022729"/>
    </source>
</evidence>
<evidence type="ECO:0000256" key="4">
    <source>
        <dbReference type="ARBA" id="ARBA00022764"/>
    </source>
</evidence>
<dbReference type="PANTHER" id="PTHR30222:SF17">
    <property type="entry name" value="SPERMIDINE_PUTRESCINE-BINDING PERIPLASMIC PROTEIN"/>
    <property type="match status" value="1"/>
</dbReference>
<dbReference type="Pfam" id="PF13416">
    <property type="entry name" value="SBP_bac_8"/>
    <property type="match status" value="1"/>
</dbReference>
<evidence type="ECO:0000313" key="6">
    <source>
        <dbReference type="Proteomes" id="UP000198420"/>
    </source>
</evidence>
<dbReference type="SUPFAM" id="SSF53850">
    <property type="entry name" value="Periplasmic binding protein-like II"/>
    <property type="match status" value="1"/>
</dbReference>
<dbReference type="Gene3D" id="3.40.190.10">
    <property type="entry name" value="Periplasmic binding protein-like II"/>
    <property type="match status" value="2"/>
</dbReference>
<dbReference type="RefSeq" id="WP_245919360.1">
    <property type="nucleotide sequence ID" value="NZ_FZNP01000006.1"/>
</dbReference>
<dbReference type="EMBL" id="FZNP01000006">
    <property type="protein sequence ID" value="SNR75278.1"/>
    <property type="molecule type" value="Genomic_DNA"/>
</dbReference>
<dbReference type="PRINTS" id="PR00909">
    <property type="entry name" value="SPERMDNBNDNG"/>
</dbReference>
<organism evidence="5 6">
    <name type="scientific">Actinomadura mexicana</name>
    <dbReference type="NCBI Taxonomy" id="134959"/>
    <lineage>
        <taxon>Bacteria</taxon>
        <taxon>Bacillati</taxon>
        <taxon>Actinomycetota</taxon>
        <taxon>Actinomycetes</taxon>
        <taxon>Streptosporangiales</taxon>
        <taxon>Thermomonosporaceae</taxon>
        <taxon>Actinomadura</taxon>
    </lineage>
</organism>
<dbReference type="GO" id="GO:0015846">
    <property type="term" value="P:polyamine transport"/>
    <property type="evidence" value="ECO:0007669"/>
    <property type="project" value="InterPro"/>
</dbReference>